<dbReference type="InterPro" id="IPR001279">
    <property type="entry name" value="Metallo-B-lactamas"/>
</dbReference>
<evidence type="ECO:0000259" key="1">
    <source>
        <dbReference type="SMART" id="SM00849"/>
    </source>
</evidence>
<sequence length="245" mass="26227">MRLTLLGTGSARPSPTRLQTGAVVHHAESTLLVDCGSGITHRLAQSAIDYRTVDTVLLTHTHLDHVADLPTLAKARLLDGHDTFTVVGPPGTQDVCDVLFAIDDLAGRLSLSVRELTAGTDPFTIDDLDIERASTDHSKPGYAYRFNERLTIAGDTAPTEPVCSLADGSEVLVHECAYPDETESPGHSTPTALGKLLADIDVDHILLTHLFPETEPHADELANTVSEYTDATVSMATDHTSVTLD</sequence>
<organism evidence="2 3">
    <name type="scientific">Halorubrum ezzemoulense</name>
    <name type="common">Halorubrum chaoviator</name>
    <dbReference type="NCBI Taxonomy" id="337243"/>
    <lineage>
        <taxon>Archaea</taxon>
        <taxon>Methanobacteriati</taxon>
        <taxon>Methanobacteriota</taxon>
        <taxon>Stenosarchaea group</taxon>
        <taxon>Halobacteria</taxon>
        <taxon>Halobacteriales</taxon>
        <taxon>Haloferacaceae</taxon>
        <taxon>Halorubrum</taxon>
    </lineage>
</organism>
<dbReference type="GO" id="GO:0042781">
    <property type="term" value="F:3'-tRNA processing endoribonuclease activity"/>
    <property type="evidence" value="ECO:0007669"/>
    <property type="project" value="TreeGrafter"/>
</dbReference>
<name>A0A256JL96_HALEZ</name>
<proteinExistence type="predicted"/>
<dbReference type="SUPFAM" id="SSF56281">
    <property type="entry name" value="Metallo-hydrolase/oxidoreductase"/>
    <property type="match status" value="1"/>
</dbReference>
<reference evidence="2 3" key="1">
    <citation type="journal article" date="2014" name="Front. Microbiol.">
        <title>Population and genomic analysis of the genus Halorubrum.</title>
        <authorList>
            <person name="Fullmer M.S."/>
            <person name="Soucy S.M."/>
            <person name="Swithers K.S."/>
            <person name="Makkay A.M."/>
            <person name="Wheeler R."/>
            <person name="Ventosa A."/>
            <person name="Gogarten J.P."/>
            <person name="Papke R.T."/>
        </authorList>
    </citation>
    <scope>NUCLEOTIDE SEQUENCE [LARGE SCALE GENOMIC DNA]</scope>
    <source>
        <strain evidence="2 3">Ga2p</strain>
    </source>
</reference>
<evidence type="ECO:0000313" key="3">
    <source>
        <dbReference type="Proteomes" id="UP000215607"/>
    </source>
</evidence>
<dbReference type="Pfam" id="PF12706">
    <property type="entry name" value="Lactamase_B_2"/>
    <property type="match status" value="1"/>
</dbReference>
<dbReference type="InterPro" id="IPR036866">
    <property type="entry name" value="RibonucZ/Hydroxyglut_hydro"/>
</dbReference>
<gene>
    <name evidence="2" type="ORF">DJ79_02665</name>
</gene>
<dbReference type="RefSeq" id="WP_094592609.1">
    <property type="nucleotide sequence ID" value="NZ_NHPA01000013.1"/>
</dbReference>
<dbReference type="PANTHER" id="PTHR46018:SF3">
    <property type="entry name" value="ARYLSULFATASE"/>
    <property type="match status" value="1"/>
</dbReference>
<dbReference type="PANTHER" id="PTHR46018">
    <property type="entry name" value="ZINC PHOSPHODIESTERASE ELAC PROTEIN 1"/>
    <property type="match status" value="1"/>
</dbReference>
<dbReference type="SMART" id="SM00849">
    <property type="entry name" value="Lactamase_B"/>
    <property type="match status" value="1"/>
</dbReference>
<protein>
    <recommendedName>
        <fullName evidence="1">Metallo-beta-lactamase domain-containing protein</fullName>
    </recommendedName>
</protein>
<dbReference type="AlphaFoldDB" id="A0A256JL96"/>
<evidence type="ECO:0000313" key="2">
    <source>
        <dbReference type="EMBL" id="OYR69608.1"/>
    </source>
</evidence>
<comment type="caution">
    <text evidence="2">The sequence shown here is derived from an EMBL/GenBank/DDBJ whole genome shotgun (WGS) entry which is preliminary data.</text>
</comment>
<dbReference type="EMBL" id="NHPA01000013">
    <property type="protein sequence ID" value="OYR69608.1"/>
    <property type="molecule type" value="Genomic_DNA"/>
</dbReference>
<accession>A0A256JL96</accession>
<dbReference type="Proteomes" id="UP000215607">
    <property type="component" value="Unassembled WGS sequence"/>
</dbReference>
<dbReference type="Gene3D" id="3.60.15.10">
    <property type="entry name" value="Ribonuclease Z/Hydroxyacylglutathione hydrolase-like"/>
    <property type="match status" value="1"/>
</dbReference>
<feature type="domain" description="Metallo-beta-lactamase" evidence="1">
    <location>
        <begin position="18"/>
        <end position="187"/>
    </location>
</feature>